<evidence type="ECO:0000259" key="2">
    <source>
        <dbReference type="PROSITE" id="PS50532"/>
    </source>
</evidence>
<dbReference type="PROSITE" id="PS50994">
    <property type="entry name" value="INTEGRASE"/>
    <property type="match status" value="1"/>
</dbReference>
<dbReference type="AlphaFoldDB" id="A0A3L8PSY8"/>
<dbReference type="Proteomes" id="UP000281474">
    <property type="component" value="Unassembled WGS sequence"/>
</dbReference>
<dbReference type="GO" id="GO:0015074">
    <property type="term" value="P:DNA integration"/>
    <property type="evidence" value="ECO:0007669"/>
    <property type="project" value="InterPro"/>
</dbReference>
<dbReference type="InterPro" id="IPR017895">
    <property type="entry name" value="HTH_IS408/IS1162_type"/>
</dbReference>
<keyword evidence="5" id="KW-1185">Reference proteome</keyword>
<comment type="similarity">
    <text evidence="1">Belongs to the transposase IS21/IS408/IS1162 family.</text>
</comment>
<proteinExistence type="inferred from homology"/>
<dbReference type="InterPro" id="IPR001584">
    <property type="entry name" value="Integrase_cat-core"/>
</dbReference>
<gene>
    <name evidence="4" type="ORF">D5018_21150</name>
</gene>
<dbReference type="RefSeq" id="WP_121840946.1">
    <property type="nucleotide sequence ID" value="NZ_ML014920.1"/>
</dbReference>
<dbReference type="InterPro" id="IPR012337">
    <property type="entry name" value="RNaseH-like_sf"/>
</dbReference>
<sequence>MATKRLTVRNIREILRLGLGAKLTLRQIHSSTKSSVGAVQKVLAKAKELQLSWPLPAELDDSALEQLFYPKDKSPQNTKCPSTNWAETHLELKKKGITKQLLWEEHVQQNQDCYYSYSRFCHHYSVWKKKQQRSMRQVHKAGEKLFVDYAGKTIPIVCASTGEVRTAQIFVAVLGASNYTYVEATHTQSLPDWLESHVRAFEFFGGVPKIVIPDNLKSGVSKACRYDPDLNPSYQQLAAHYDVAVIPARPYKPKDKSKAEVGVQIIERWILAKLRHQTFFSLGELNQCIKALLKEVNLKPFKQLDGNRLSLFENLDKPALASLPKLPYHYVDIKSAKVGIDYHVKYDRHNYSVPHHLVGEKVELHVSDKQLGIYFRGKSICHHIRKHRPGTTTEPQHMPKRHEKHHQWNPGRFLNWASSIGSEVTKWVKYQLDSRAHPEQAYNLCLGVLNLSKTYSNERLNNACAIANQYKLYRYRHISDILKSNQDKLVNSKQQRFDLPQHHENIRGSDAF</sequence>
<feature type="domain" description="Integrase catalytic" evidence="3">
    <location>
        <begin position="133"/>
        <end position="319"/>
    </location>
</feature>
<dbReference type="OrthoDB" id="2065409at2"/>
<protein>
    <submittedName>
        <fullName evidence="4">IS21 family transposase</fullName>
    </submittedName>
</protein>
<dbReference type="Pfam" id="PF00665">
    <property type="entry name" value="rve"/>
    <property type="match status" value="1"/>
</dbReference>
<dbReference type="Pfam" id="PF22483">
    <property type="entry name" value="Mu-transpos_C_2"/>
    <property type="match status" value="1"/>
</dbReference>
<feature type="non-terminal residue" evidence="4">
    <location>
        <position position="512"/>
    </location>
</feature>
<dbReference type="PANTHER" id="PTHR35004:SF8">
    <property type="entry name" value="TRANSPOSASE RV3428C-RELATED"/>
    <property type="match status" value="1"/>
</dbReference>
<feature type="domain" description="HTH IS408-type" evidence="2">
    <location>
        <begin position="11"/>
        <end position="92"/>
    </location>
</feature>
<dbReference type="SUPFAM" id="SSF53098">
    <property type="entry name" value="Ribonuclease H-like"/>
    <property type="match status" value="1"/>
</dbReference>
<dbReference type="NCBIfam" id="NF033546">
    <property type="entry name" value="transpos_IS21"/>
    <property type="match status" value="1"/>
</dbReference>
<reference evidence="4 5" key="1">
    <citation type="submission" date="2018-09" db="EMBL/GenBank/DDBJ databases">
        <title>Phylogeny of the Shewanellaceae, and recommendation for two new genera, Pseudoshewanella and Parashewanella.</title>
        <authorList>
            <person name="Wang G."/>
        </authorList>
    </citation>
    <scope>NUCLEOTIDE SEQUENCE [LARGE SCALE GENOMIC DNA]</scope>
    <source>
        <strain evidence="4 5">C51</strain>
    </source>
</reference>
<evidence type="ECO:0000313" key="5">
    <source>
        <dbReference type="Proteomes" id="UP000281474"/>
    </source>
</evidence>
<dbReference type="PROSITE" id="PS50532">
    <property type="entry name" value="HTH_IS408"/>
    <property type="match status" value="1"/>
</dbReference>
<evidence type="ECO:0000256" key="1">
    <source>
        <dbReference type="ARBA" id="ARBA00009277"/>
    </source>
</evidence>
<dbReference type="InterPro" id="IPR054353">
    <property type="entry name" value="IstA-like_C"/>
</dbReference>
<comment type="caution">
    <text evidence="4">The sequence shown here is derived from an EMBL/GenBank/DDBJ whole genome shotgun (WGS) entry which is preliminary data.</text>
</comment>
<dbReference type="GO" id="GO:0003676">
    <property type="term" value="F:nucleic acid binding"/>
    <property type="evidence" value="ECO:0007669"/>
    <property type="project" value="InterPro"/>
</dbReference>
<evidence type="ECO:0000313" key="4">
    <source>
        <dbReference type="EMBL" id="RLV57703.1"/>
    </source>
</evidence>
<name>A0A3L8PSY8_9GAMM</name>
<dbReference type="EMBL" id="QZEI01000171">
    <property type="protein sequence ID" value="RLV57703.1"/>
    <property type="molecule type" value="Genomic_DNA"/>
</dbReference>
<organism evidence="4 5">
    <name type="scientific">Parashewanella curva</name>
    <dbReference type="NCBI Taxonomy" id="2338552"/>
    <lineage>
        <taxon>Bacteria</taxon>
        <taxon>Pseudomonadati</taxon>
        <taxon>Pseudomonadota</taxon>
        <taxon>Gammaproteobacteria</taxon>
        <taxon>Alteromonadales</taxon>
        <taxon>Shewanellaceae</taxon>
        <taxon>Parashewanella</taxon>
    </lineage>
</organism>
<dbReference type="Gene3D" id="3.30.420.10">
    <property type="entry name" value="Ribonuclease H-like superfamily/Ribonuclease H"/>
    <property type="match status" value="1"/>
</dbReference>
<dbReference type="PANTHER" id="PTHR35004">
    <property type="entry name" value="TRANSPOSASE RV3428C-RELATED"/>
    <property type="match status" value="1"/>
</dbReference>
<accession>A0A3L8PSY8</accession>
<dbReference type="InterPro" id="IPR036397">
    <property type="entry name" value="RNaseH_sf"/>
</dbReference>
<evidence type="ECO:0000259" key="3">
    <source>
        <dbReference type="PROSITE" id="PS50994"/>
    </source>
</evidence>